<comment type="caution">
    <text evidence="3">The sequence shown here is derived from an EMBL/GenBank/DDBJ whole genome shotgun (WGS) entry which is preliminary data.</text>
</comment>
<dbReference type="Pfam" id="PF19439">
    <property type="entry name" value="CLEC16A_C"/>
    <property type="match status" value="1"/>
</dbReference>
<feature type="compositionally biased region" description="Basic and acidic residues" evidence="1">
    <location>
        <begin position="109"/>
        <end position="126"/>
    </location>
</feature>
<protein>
    <recommendedName>
        <fullName evidence="2">CLEC16A/TT9 C-terminal domain-containing protein</fullName>
    </recommendedName>
</protein>
<dbReference type="PANTHER" id="PTHR21481:SF0">
    <property type="entry name" value="PROTEIN CLEC16A"/>
    <property type="match status" value="1"/>
</dbReference>
<dbReference type="InterPro" id="IPR039272">
    <property type="entry name" value="CLEC16A/TT9"/>
</dbReference>
<evidence type="ECO:0000313" key="3">
    <source>
        <dbReference type="EMBL" id="CAJ0939497.1"/>
    </source>
</evidence>
<keyword evidence="4" id="KW-1185">Reference proteome</keyword>
<feature type="region of interest" description="Disordered" evidence="1">
    <location>
        <begin position="109"/>
        <end position="133"/>
    </location>
</feature>
<evidence type="ECO:0000313" key="4">
    <source>
        <dbReference type="Proteomes" id="UP001176940"/>
    </source>
</evidence>
<sequence>MRKRGYIGGLSTAFQNAVDKPLMLVGLRSDVMPHRSDFILDTTELDVACACCTLRLRSRLTPLCLNRQSRGGTGQGFFARQASQKYRFFVSLKYYVEIEMVIMERSKAAEKPMPVKEENTTDEEKSAAAAGAQTGESRPFLDLVYSTLECTDDDYYTLFVLCLLYAKSHNNGINPEKLEKIQLSLKPPKDSHSYNHALVERLIRIMSQAARPGITMTLSNGKVRLATLELACILLKQLVLIDGDCIIKDVHLACLEGAREESVHLLRHFYKVKYYQNIT</sequence>
<feature type="domain" description="CLEC16A/TT9 C-terminal" evidence="2">
    <location>
        <begin position="95"/>
        <end position="273"/>
    </location>
</feature>
<evidence type="ECO:0000256" key="1">
    <source>
        <dbReference type="SAM" id="MobiDB-lite"/>
    </source>
</evidence>
<dbReference type="InterPro" id="IPR045820">
    <property type="entry name" value="CLEC16A/TT9_C"/>
</dbReference>
<gene>
    <name evidence="3" type="ORF">RIMI_LOCUS8037513</name>
</gene>
<name>A0ABN9LDM5_9NEOB</name>
<reference evidence="3" key="1">
    <citation type="submission" date="2023-07" db="EMBL/GenBank/DDBJ databases">
        <authorList>
            <person name="Stuckert A."/>
        </authorList>
    </citation>
    <scope>NUCLEOTIDE SEQUENCE</scope>
</reference>
<evidence type="ECO:0000259" key="2">
    <source>
        <dbReference type="Pfam" id="PF19439"/>
    </source>
</evidence>
<organism evidence="3 4">
    <name type="scientific">Ranitomeya imitator</name>
    <name type="common">mimic poison frog</name>
    <dbReference type="NCBI Taxonomy" id="111125"/>
    <lineage>
        <taxon>Eukaryota</taxon>
        <taxon>Metazoa</taxon>
        <taxon>Chordata</taxon>
        <taxon>Craniata</taxon>
        <taxon>Vertebrata</taxon>
        <taxon>Euteleostomi</taxon>
        <taxon>Amphibia</taxon>
        <taxon>Batrachia</taxon>
        <taxon>Anura</taxon>
        <taxon>Neobatrachia</taxon>
        <taxon>Hyloidea</taxon>
        <taxon>Dendrobatidae</taxon>
        <taxon>Dendrobatinae</taxon>
        <taxon>Ranitomeya</taxon>
    </lineage>
</organism>
<dbReference type="PANTHER" id="PTHR21481">
    <property type="entry name" value="PROTEIN CLEC16A"/>
    <property type="match status" value="1"/>
</dbReference>
<dbReference type="EMBL" id="CAUEEQ010015640">
    <property type="protein sequence ID" value="CAJ0939497.1"/>
    <property type="molecule type" value="Genomic_DNA"/>
</dbReference>
<accession>A0ABN9LDM5</accession>
<dbReference type="Proteomes" id="UP001176940">
    <property type="component" value="Unassembled WGS sequence"/>
</dbReference>
<proteinExistence type="predicted"/>